<dbReference type="InterPro" id="IPR011006">
    <property type="entry name" value="CheY-like_superfamily"/>
</dbReference>
<reference evidence="5" key="1">
    <citation type="journal article" date="2021" name="PeerJ">
        <title>Extensive microbial diversity within the chicken gut microbiome revealed by metagenomics and culture.</title>
        <authorList>
            <person name="Gilroy R."/>
            <person name="Ravi A."/>
            <person name="Getino M."/>
            <person name="Pursley I."/>
            <person name="Horton D.L."/>
            <person name="Alikhan N.F."/>
            <person name="Baker D."/>
            <person name="Gharbi K."/>
            <person name="Hall N."/>
            <person name="Watson M."/>
            <person name="Adriaenssens E.M."/>
            <person name="Foster-Nyarko E."/>
            <person name="Jarju S."/>
            <person name="Secka A."/>
            <person name="Antonio M."/>
            <person name="Oren A."/>
            <person name="Chaudhuri R.R."/>
            <person name="La Ragione R."/>
            <person name="Hildebrand F."/>
            <person name="Pallen M.J."/>
        </authorList>
    </citation>
    <scope>NUCLEOTIDE SEQUENCE</scope>
    <source>
        <strain evidence="5">ChiSjej1B19-8411</strain>
    </source>
</reference>
<reference evidence="5" key="2">
    <citation type="submission" date="2021-04" db="EMBL/GenBank/DDBJ databases">
        <authorList>
            <person name="Gilroy R."/>
        </authorList>
    </citation>
    <scope>NUCLEOTIDE SEQUENCE</scope>
    <source>
        <strain evidence="5">ChiSjej1B19-8411</strain>
    </source>
</reference>
<organism evidence="5 6">
    <name type="scientific">Candidatus Blautia gallistercoris</name>
    <dbReference type="NCBI Taxonomy" id="2838490"/>
    <lineage>
        <taxon>Bacteria</taxon>
        <taxon>Bacillati</taxon>
        <taxon>Bacillota</taxon>
        <taxon>Clostridia</taxon>
        <taxon>Lachnospirales</taxon>
        <taxon>Lachnospiraceae</taxon>
        <taxon>Blautia</taxon>
    </lineage>
</organism>
<comment type="function">
    <text evidence="2">May play the central regulatory role in sporulation. It may be an element of the effector pathway responsible for the activation of sporulation genes in response to nutritional stress. Spo0A may act in concert with spo0H (a sigma factor) to control the expression of some genes that are critical to the sporulation process.</text>
</comment>
<dbReference type="EMBL" id="DXEX01000090">
    <property type="protein sequence ID" value="HIX58845.1"/>
    <property type="molecule type" value="Genomic_DNA"/>
</dbReference>
<dbReference type="InterPro" id="IPR001789">
    <property type="entry name" value="Sig_transdc_resp-reg_receiver"/>
</dbReference>
<dbReference type="InterPro" id="IPR052048">
    <property type="entry name" value="ST_Response_Regulator"/>
</dbReference>
<feature type="non-terminal residue" evidence="5">
    <location>
        <position position="124"/>
    </location>
</feature>
<keyword evidence="3" id="KW-0597">Phosphoprotein</keyword>
<evidence type="ECO:0000313" key="5">
    <source>
        <dbReference type="EMBL" id="HIX58845.1"/>
    </source>
</evidence>
<dbReference type="SMART" id="SM00448">
    <property type="entry name" value="REC"/>
    <property type="match status" value="1"/>
</dbReference>
<feature type="modified residue" description="4-aspartylphosphate" evidence="3">
    <location>
        <position position="55"/>
    </location>
</feature>
<proteinExistence type="predicted"/>
<accession>A0A9D1WGX0</accession>
<protein>
    <recommendedName>
        <fullName evidence="1">Stage 0 sporulation protein A homolog</fullName>
    </recommendedName>
</protein>
<evidence type="ECO:0000256" key="2">
    <source>
        <dbReference type="ARBA" id="ARBA00024867"/>
    </source>
</evidence>
<name>A0A9D1WGX0_9FIRM</name>
<evidence type="ECO:0000256" key="3">
    <source>
        <dbReference type="PROSITE-ProRule" id="PRU00169"/>
    </source>
</evidence>
<dbReference type="PROSITE" id="PS50110">
    <property type="entry name" value="RESPONSE_REGULATORY"/>
    <property type="match status" value="1"/>
</dbReference>
<dbReference type="Gene3D" id="3.40.50.2300">
    <property type="match status" value="1"/>
</dbReference>
<dbReference type="Pfam" id="PF00072">
    <property type="entry name" value="Response_reg"/>
    <property type="match status" value="1"/>
</dbReference>
<feature type="domain" description="Response regulatory" evidence="4">
    <location>
        <begin position="3"/>
        <end position="116"/>
    </location>
</feature>
<dbReference type="Proteomes" id="UP000886817">
    <property type="component" value="Unassembled WGS sequence"/>
</dbReference>
<dbReference type="SUPFAM" id="SSF52172">
    <property type="entry name" value="CheY-like"/>
    <property type="match status" value="1"/>
</dbReference>
<dbReference type="GO" id="GO:0000160">
    <property type="term" value="P:phosphorelay signal transduction system"/>
    <property type="evidence" value="ECO:0007669"/>
    <property type="project" value="InterPro"/>
</dbReference>
<evidence type="ECO:0000256" key="1">
    <source>
        <dbReference type="ARBA" id="ARBA00018672"/>
    </source>
</evidence>
<gene>
    <name evidence="5" type="ORF">IAA45_03910</name>
</gene>
<evidence type="ECO:0000259" key="4">
    <source>
        <dbReference type="PROSITE" id="PS50110"/>
    </source>
</evidence>
<dbReference type="PANTHER" id="PTHR43228">
    <property type="entry name" value="TWO-COMPONENT RESPONSE REGULATOR"/>
    <property type="match status" value="1"/>
</dbReference>
<sequence length="124" mass="13948">MIRAVICDDEPAAANIIRHFIEGEKLPIEIVGTAENGREAINLIEKEEPELVFMDIHMPCMNGFEVISQVPESKFIIITAYDSFLYAQKALRLGASDILSKPIELEQLRDAIIRAVGWEFTSND</sequence>
<dbReference type="AlphaFoldDB" id="A0A9D1WGX0"/>
<dbReference type="PANTHER" id="PTHR43228:SF1">
    <property type="entry name" value="TWO-COMPONENT RESPONSE REGULATOR ARR22"/>
    <property type="match status" value="1"/>
</dbReference>
<dbReference type="CDD" id="cd17536">
    <property type="entry name" value="REC_YesN-like"/>
    <property type="match status" value="1"/>
</dbReference>
<comment type="caution">
    <text evidence="5">The sequence shown here is derived from an EMBL/GenBank/DDBJ whole genome shotgun (WGS) entry which is preliminary data.</text>
</comment>
<evidence type="ECO:0000313" key="6">
    <source>
        <dbReference type="Proteomes" id="UP000886817"/>
    </source>
</evidence>